<evidence type="ECO:0000256" key="5">
    <source>
        <dbReference type="ARBA" id="ARBA00023237"/>
    </source>
</evidence>
<evidence type="ECO:0000256" key="3">
    <source>
        <dbReference type="ARBA" id="ARBA00022729"/>
    </source>
</evidence>
<comment type="subcellular location">
    <subcellularLocation>
        <location evidence="1">Cell outer membrane</location>
    </subcellularLocation>
</comment>
<dbReference type="Pfam" id="PF07980">
    <property type="entry name" value="SusD_RagB"/>
    <property type="match status" value="1"/>
</dbReference>
<evidence type="ECO:0000313" key="9">
    <source>
        <dbReference type="Proteomes" id="UP000253410"/>
    </source>
</evidence>
<dbReference type="SUPFAM" id="SSF48452">
    <property type="entry name" value="TPR-like"/>
    <property type="match status" value="1"/>
</dbReference>
<evidence type="ECO:0000256" key="1">
    <source>
        <dbReference type="ARBA" id="ARBA00004442"/>
    </source>
</evidence>
<dbReference type="GO" id="GO:0009279">
    <property type="term" value="C:cell outer membrane"/>
    <property type="evidence" value="ECO:0007669"/>
    <property type="project" value="UniProtKB-SubCell"/>
</dbReference>
<dbReference type="InterPro" id="IPR033985">
    <property type="entry name" value="SusD-like_N"/>
</dbReference>
<dbReference type="InterPro" id="IPR012944">
    <property type="entry name" value="SusD_RagB_dom"/>
</dbReference>
<evidence type="ECO:0000256" key="2">
    <source>
        <dbReference type="ARBA" id="ARBA00006275"/>
    </source>
</evidence>
<dbReference type="Gene3D" id="1.25.40.390">
    <property type="match status" value="1"/>
</dbReference>
<name>A0A365XTA9_9BACT</name>
<dbReference type="InterPro" id="IPR011990">
    <property type="entry name" value="TPR-like_helical_dom_sf"/>
</dbReference>
<dbReference type="EMBL" id="QFFJ01000002">
    <property type="protein sequence ID" value="RBL88825.1"/>
    <property type="molecule type" value="Genomic_DNA"/>
</dbReference>
<dbReference type="Pfam" id="PF14322">
    <property type="entry name" value="SusD-like_3"/>
    <property type="match status" value="1"/>
</dbReference>
<comment type="similarity">
    <text evidence="2">Belongs to the SusD family.</text>
</comment>
<keyword evidence="5" id="KW-0998">Cell outer membrane</keyword>
<protein>
    <submittedName>
        <fullName evidence="8">RagB/SusD family nutrient uptake outer membrane protein</fullName>
    </submittedName>
</protein>
<feature type="domain" description="RagB/SusD" evidence="6">
    <location>
        <begin position="251"/>
        <end position="527"/>
    </location>
</feature>
<evidence type="ECO:0000259" key="6">
    <source>
        <dbReference type="Pfam" id="PF07980"/>
    </source>
</evidence>
<dbReference type="RefSeq" id="WP_113617566.1">
    <property type="nucleotide sequence ID" value="NZ_QFFJ01000002.1"/>
</dbReference>
<dbReference type="OrthoDB" id="5694214at2"/>
<dbReference type="AlphaFoldDB" id="A0A365XTA9"/>
<evidence type="ECO:0000313" key="8">
    <source>
        <dbReference type="EMBL" id="RBL88825.1"/>
    </source>
</evidence>
<dbReference type="Proteomes" id="UP000253410">
    <property type="component" value="Unassembled WGS sequence"/>
</dbReference>
<dbReference type="CDD" id="cd08977">
    <property type="entry name" value="SusD"/>
    <property type="match status" value="1"/>
</dbReference>
<accession>A0A365XTA9</accession>
<reference evidence="8 9" key="1">
    <citation type="submission" date="2018-05" db="EMBL/GenBank/DDBJ databases">
        <title>Chitinophaga sp. K3CV102501T nov., isolated from isolated from a monsoon evergreen broad-leaved forest soil.</title>
        <authorList>
            <person name="Lv Y."/>
        </authorList>
    </citation>
    <scope>NUCLEOTIDE SEQUENCE [LARGE SCALE GENOMIC DNA]</scope>
    <source>
        <strain evidence="8 9">GDMCC 1.1325</strain>
    </source>
</reference>
<proteinExistence type="inferred from homology"/>
<evidence type="ECO:0000259" key="7">
    <source>
        <dbReference type="Pfam" id="PF14322"/>
    </source>
</evidence>
<comment type="caution">
    <text evidence="8">The sequence shown here is derived from an EMBL/GenBank/DDBJ whole genome shotgun (WGS) entry which is preliminary data.</text>
</comment>
<sequence length="527" mass="59252">MKRNLLHILIAAALLQTACQKDLLEKGPLDAYTNESLWTSQAAATAALSGCYKDWETSFNIFYMDAVSDNSYSQWPWDNYQHLGNGTSSPADPQTVNKWDYTTIQRCNSFLENVDKVPMDEALKTRFKAEARFLRAYKYFNMSQLYGDVPLVIKTLTVQEANSVSRTPRADVRKFVADELTAVAQILPEKYEGSDVGRITKGAALSLKARMELYDKNYAACIDDCKKVMALGYSLYPSYTDLFRQAFKNNQEVILDVQYKANEKDNNNGDVGIMPSSSFGGWASLSPTQSLVDAYEMTNGKTIDDPASGYNDSNPFSNRDPRLAASIVYPGLKYENKFYDPISPKAADFYSEGNNSPTGYIEKKFTAFLSDYPDMWNTGLNIIVIRYAEILLTYAEAQIESGVIDNTVYAAIDAVRARAGMPLVDRTVYSDVTSLRNLIRRERRAELALEGLRWFDIQRWQIGTTVRSGTVYGTRLGTVDAVTGATVFTGDHVVADQRTFNPLRDYLWPVPQKERDINKNLAQNPGY</sequence>
<feature type="domain" description="SusD-like N-terminal" evidence="7">
    <location>
        <begin position="60"/>
        <end position="213"/>
    </location>
</feature>
<keyword evidence="3" id="KW-0732">Signal</keyword>
<organism evidence="8 9">
    <name type="scientific">Chitinophaga flava</name>
    <dbReference type="NCBI Taxonomy" id="2259036"/>
    <lineage>
        <taxon>Bacteria</taxon>
        <taxon>Pseudomonadati</taxon>
        <taxon>Bacteroidota</taxon>
        <taxon>Chitinophagia</taxon>
        <taxon>Chitinophagales</taxon>
        <taxon>Chitinophagaceae</taxon>
        <taxon>Chitinophaga</taxon>
    </lineage>
</organism>
<evidence type="ECO:0000256" key="4">
    <source>
        <dbReference type="ARBA" id="ARBA00023136"/>
    </source>
</evidence>
<keyword evidence="4" id="KW-0472">Membrane</keyword>
<keyword evidence="9" id="KW-1185">Reference proteome</keyword>
<gene>
    <name evidence="8" type="ORF">DF182_19905</name>
</gene>